<dbReference type="AlphaFoldDB" id="A0A1F7ILD5"/>
<evidence type="ECO:0000313" key="3">
    <source>
        <dbReference type="Proteomes" id="UP000178040"/>
    </source>
</evidence>
<comment type="caution">
    <text evidence="2">The sequence shown here is derived from an EMBL/GenBank/DDBJ whole genome shotgun (WGS) entry which is preliminary data.</text>
</comment>
<dbReference type="Pfam" id="PF08308">
    <property type="entry name" value="PEGA"/>
    <property type="match status" value="1"/>
</dbReference>
<dbReference type="SUPFAM" id="SSF69304">
    <property type="entry name" value="Tricorn protease N-terminal domain"/>
    <property type="match status" value="1"/>
</dbReference>
<accession>A0A1F7ILD5</accession>
<dbReference type="InterPro" id="IPR013229">
    <property type="entry name" value="PEGA"/>
</dbReference>
<name>A0A1F7ILD5_9BACT</name>
<evidence type="ECO:0000259" key="1">
    <source>
        <dbReference type="Pfam" id="PF08308"/>
    </source>
</evidence>
<reference evidence="2 3" key="1">
    <citation type="journal article" date="2016" name="Nat. Commun.">
        <title>Thousands of microbial genomes shed light on interconnected biogeochemical processes in an aquifer system.</title>
        <authorList>
            <person name="Anantharaman K."/>
            <person name="Brown C.T."/>
            <person name="Hug L.A."/>
            <person name="Sharon I."/>
            <person name="Castelle C.J."/>
            <person name="Probst A.J."/>
            <person name="Thomas B.C."/>
            <person name="Singh A."/>
            <person name="Wilkins M.J."/>
            <person name="Karaoz U."/>
            <person name="Brodie E.L."/>
            <person name="Williams K.H."/>
            <person name="Hubbard S.S."/>
            <person name="Banfield J.F."/>
        </authorList>
    </citation>
    <scope>NUCLEOTIDE SEQUENCE [LARGE SCALE GENOMIC DNA]</scope>
</reference>
<protein>
    <recommendedName>
        <fullName evidence="1">PEGA domain-containing protein</fullName>
    </recommendedName>
</protein>
<evidence type="ECO:0000313" key="2">
    <source>
        <dbReference type="EMBL" id="OGK44177.1"/>
    </source>
</evidence>
<dbReference type="EMBL" id="MGAI01000034">
    <property type="protein sequence ID" value="OGK44177.1"/>
    <property type="molecule type" value="Genomic_DNA"/>
</dbReference>
<dbReference type="Proteomes" id="UP000178040">
    <property type="component" value="Unassembled WGS sequence"/>
</dbReference>
<organism evidence="2 3">
    <name type="scientific">Candidatus Roizmanbacteria bacterium RIFCSPLOWO2_01_FULL_37_16</name>
    <dbReference type="NCBI Taxonomy" id="1802058"/>
    <lineage>
        <taxon>Bacteria</taxon>
        <taxon>Candidatus Roizmaniibacteriota</taxon>
    </lineage>
</organism>
<gene>
    <name evidence="2" type="ORF">A3B40_04875</name>
</gene>
<proteinExistence type="predicted"/>
<sequence length="427" mass="47516">MKIAYRVLLTITFLVILALIISFARGYRLDFDKQSLTSTGIISVSAFPKAAKVYVNEILKGATDINLTLPAGDYQIEVKKDGYTSWKKQVKLLGELVLTLDVLLYPLNPSLSPLTNLGVSHIVPVAQSNKVLLFSETGDDEKDGIYIYESGQNPLSFFTPLKLVVLKKNLTNAIGNLDLKETTVEIAPDAKEGIFSFETFTGPKSYLLSLDPPAGATSDLAGAEKVIFFDISSSKDAIIQAWTGLKQEANQKILEAYPKEIAKVATDSFHVVEFSPDETKLLYLAKKTVTLPIAIKPRIIGINQTPESRNIKENELYVYDRKEDRNYEISWKSNVGSLMINNQSSLQTSNFEPQTSISWYSDSKHLVINEGNKISFIDFDNLNKQTVYSGSFENNFYKVASDGKILILTNLNPEANRLPDLYAVGIR</sequence>
<feature type="domain" description="PEGA" evidence="1">
    <location>
        <begin position="40"/>
        <end position="102"/>
    </location>
</feature>